<keyword evidence="3" id="KW-1185">Reference proteome</keyword>
<evidence type="ECO:0000313" key="2">
    <source>
        <dbReference type="EMBL" id="OAT78819.1"/>
    </source>
</evidence>
<name>A0A1B7L8Y7_9ENTR</name>
<dbReference type="PANTHER" id="PTHR43798">
    <property type="entry name" value="MONOACYLGLYCEROL LIPASE"/>
    <property type="match status" value="1"/>
</dbReference>
<dbReference type="GO" id="GO:0047372">
    <property type="term" value="F:monoacylglycerol lipase activity"/>
    <property type="evidence" value="ECO:0007669"/>
    <property type="project" value="TreeGrafter"/>
</dbReference>
<organism evidence="2 3">
    <name type="scientific">Mangrovibacter phragmitis</name>
    <dbReference type="NCBI Taxonomy" id="1691903"/>
    <lineage>
        <taxon>Bacteria</taxon>
        <taxon>Pseudomonadati</taxon>
        <taxon>Pseudomonadota</taxon>
        <taxon>Gammaproteobacteria</taxon>
        <taxon>Enterobacterales</taxon>
        <taxon>Enterobacteriaceae</taxon>
        <taxon>Mangrovibacter</taxon>
    </lineage>
</organism>
<dbReference type="STRING" id="1691903.A9B99_03715"/>
<dbReference type="PANTHER" id="PTHR43798:SF33">
    <property type="entry name" value="HYDROLASE, PUTATIVE (AFU_ORTHOLOGUE AFUA_2G14860)-RELATED"/>
    <property type="match status" value="1"/>
</dbReference>
<proteinExistence type="predicted"/>
<keyword evidence="2" id="KW-0378">Hydrolase</keyword>
<dbReference type="AlphaFoldDB" id="A0A1B7L8Y7"/>
<dbReference type="SUPFAM" id="SSF53474">
    <property type="entry name" value="alpha/beta-Hydrolases"/>
    <property type="match status" value="1"/>
</dbReference>
<comment type="caution">
    <text evidence="2">The sequence shown here is derived from an EMBL/GenBank/DDBJ whole genome shotgun (WGS) entry which is preliminary data.</text>
</comment>
<dbReference type="EMBL" id="LYRP01000001">
    <property type="protein sequence ID" value="OAT78819.1"/>
    <property type="molecule type" value="Genomic_DNA"/>
</dbReference>
<dbReference type="InterPro" id="IPR000073">
    <property type="entry name" value="AB_hydrolase_1"/>
</dbReference>
<dbReference type="OrthoDB" id="5853561at2"/>
<evidence type="ECO:0000259" key="1">
    <source>
        <dbReference type="Pfam" id="PF00561"/>
    </source>
</evidence>
<dbReference type="RefSeq" id="WP_064594726.1">
    <property type="nucleotide sequence ID" value="NZ_LYRP01000001.1"/>
</dbReference>
<dbReference type="GO" id="GO:0046464">
    <property type="term" value="P:acylglycerol catabolic process"/>
    <property type="evidence" value="ECO:0007669"/>
    <property type="project" value="TreeGrafter"/>
</dbReference>
<reference evidence="3" key="1">
    <citation type="submission" date="2016-05" db="EMBL/GenBank/DDBJ databases">
        <authorList>
            <person name="Behera P."/>
            <person name="Vaishampayan P."/>
            <person name="Singh N."/>
            <person name="Raina V."/>
            <person name="Suar M."/>
            <person name="Pattnaik A."/>
            <person name="Rastogi G."/>
        </authorList>
    </citation>
    <scope>NUCLEOTIDE SEQUENCE [LARGE SCALE GENOMIC DNA]</scope>
    <source>
        <strain evidence="3">MP23</strain>
    </source>
</reference>
<dbReference type="Gene3D" id="3.40.50.1820">
    <property type="entry name" value="alpha/beta hydrolase"/>
    <property type="match status" value="1"/>
</dbReference>
<protein>
    <submittedName>
        <fullName evidence="2">Alpha/beta hydrolase</fullName>
    </submittedName>
</protein>
<dbReference type="InterPro" id="IPR050266">
    <property type="entry name" value="AB_hydrolase_sf"/>
</dbReference>
<dbReference type="InterPro" id="IPR029058">
    <property type="entry name" value="AB_hydrolase_fold"/>
</dbReference>
<dbReference type="Proteomes" id="UP000078225">
    <property type="component" value="Unassembled WGS sequence"/>
</dbReference>
<feature type="domain" description="AB hydrolase-1" evidence="1">
    <location>
        <begin position="24"/>
        <end position="127"/>
    </location>
</feature>
<dbReference type="GO" id="GO:0016020">
    <property type="term" value="C:membrane"/>
    <property type="evidence" value="ECO:0007669"/>
    <property type="project" value="TreeGrafter"/>
</dbReference>
<gene>
    <name evidence="2" type="ORF">A9B99_03715</name>
</gene>
<evidence type="ECO:0000313" key="3">
    <source>
        <dbReference type="Proteomes" id="UP000078225"/>
    </source>
</evidence>
<sequence>MQGFYSPTARCYVRFQDLPGSGVPVVFVHGLGCASSYEYPRVVADPMFTGKRAILLDLPGCGYSEKPQGYSYSISDQAKVVVELVVHLGLTRCYVYGHSMGGSISIEAAEQLGECLLGLVVSEPNFHPGGGFSSQQICHYSESEFVSTAWQQMVEQENSPWAGSLAVNAPWAVWRGASSLVSGSNWLTRFMALPVAKQLVFGEHSLPDNDFTTLQDAGIPTVVLPQCGHCMSWENPGALAGALAMFCR</sequence>
<accession>A0A1B7L8Y7</accession>
<dbReference type="Pfam" id="PF00561">
    <property type="entry name" value="Abhydrolase_1"/>
    <property type="match status" value="1"/>
</dbReference>